<accession>A0A251S792</accession>
<gene>
    <name evidence="1" type="ORF">HannXRQ_Chr15g0474131</name>
</gene>
<dbReference type="InParanoid" id="A0A251S792"/>
<evidence type="ECO:0000313" key="1">
    <source>
        <dbReference type="EMBL" id="OTF94623.1"/>
    </source>
</evidence>
<dbReference type="AlphaFoldDB" id="A0A251S792"/>
<name>A0A251S792_HELAN</name>
<sequence length="70" mass="8086">MVLKSFFLPRNLACLCMKIVNSIIVVGLCRIPKFLDDVQRLGLHERSPRRVMLGNLLARRQTLFLITFSI</sequence>
<dbReference type="Proteomes" id="UP000215914">
    <property type="component" value="Chromosome 15"/>
</dbReference>
<reference evidence="2" key="1">
    <citation type="journal article" date="2017" name="Nature">
        <title>The sunflower genome provides insights into oil metabolism, flowering and Asterid evolution.</title>
        <authorList>
            <person name="Badouin H."/>
            <person name="Gouzy J."/>
            <person name="Grassa C.J."/>
            <person name="Murat F."/>
            <person name="Staton S.E."/>
            <person name="Cottret L."/>
            <person name="Lelandais-Briere C."/>
            <person name="Owens G.L."/>
            <person name="Carrere S."/>
            <person name="Mayjonade B."/>
            <person name="Legrand L."/>
            <person name="Gill N."/>
            <person name="Kane N.C."/>
            <person name="Bowers J.E."/>
            <person name="Hubner S."/>
            <person name="Bellec A."/>
            <person name="Berard A."/>
            <person name="Berges H."/>
            <person name="Blanchet N."/>
            <person name="Boniface M.C."/>
            <person name="Brunel D."/>
            <person name="Catrice O."/>
            <person name="Chaidir N."/>
            <person name="Claudel C."/>
            <person name="Donnadieu C."/>
            <person name="Faraut T."/>
            <person name="Fievet G."/>
            <person name="Helmstetter N."/>
            <person name="King M."/>
            <person name="Knapp S.J."/>
            <person name="Lai Z."/>
            <person name="Le Paslier M.C."/>
            <person name="Lippi Y."/>
            <person name="Lorenzon L."/>
            <person name="Mandel J.R."/>
            <person name="Marage G."/>
            <person name="Marchand G."/>
            <person name="Marquand E."/>
            <person name="Bret-Mestries E."/>
            <person name="Morien E."/>
            <person name="Nambeesan S."/>
            <person name="Nguyen T."/>
            <person name="Pegot-Espagnet P."/>
            <person name="Pouilly N."/>
            <person name="Raftis F."/>
            <person name="Sallet E."/>
            <person name="Schiex T."/>
            <person name="Thomas J."/>
            <person name="Vandecasteele C."/>
            <person name="Vares D."/>
            <person name="Vear F."/>
            <person name="Vautrin S."/>
            <person name="Crespi M."/>
            <person name="Mangin B."/>
            <person name="Burke J.M."/>
            <person name="Salse J."/>
            <person name="Munos S."/>
            <person name="Vincourt P."/>
            <person name="Rieseberg L.H."/>
            <person name="Langlade N.B."/>
        </authorList>
    </citation>
    <scope>NUCLEOTIDE SEQUENCE [LARGE SCALE GENOMIC DNA]</scope>
    <source>
        <strain evidence="2">cv. SF193</strain>
    </source>
</reference>
<dbReference type="EMBL" id="CM007904">
    <property type="protein sequence ID" value="OTF94623.1"/>
    <property type="molecule type" value="Genomic_DNA"/>
</dbReference>
<keyword evidence="2" id="KW-1185">Reference proteome</keyword>
<organism evidence="1 2">
    <name type="scientific">Helianthus annuus</name>
    <name type="common">Common sunflower</name>
    <dbReference type="NCBI Taxonomy" id="4232"/>
    <lineage>
        <taxon>Eukaryota</taxon>
        <taxon>Viridiplantae</taxon>
        <taxon>Streptophyta</taxon>
        <taxon>Embryophyta</taxon>
        <taxon>Tracheophyta</taxon>
        <taxon>Spermatophyta</taxon>
        <taxon>Magnoliopsida</taxon>
        <taxon>eudicotyledons</taxon>
        <taxon>Gunneridae</taxon>
        <taxon>Pentapetalae</taxon>
        <taxon>asterids</taxon>
        <taxon>campanulids</taxon>
        <taxon>Asterales</taxon>
        <taxon>Asteraceae</taxon>
        <taxon>Asteroideae</taxon>
        <taxon>Heliantheae alliance</taxon>
        <taxon>Heliantheae</taxon>
        <taxon>Helianthus</taxon>
    </lineage>
</organism>
<evidence type="ECO:0000313" key="2">
    <source>
        <dbReference type="Proteomes" id="UP000215914"/>
    </source>
</evidence>
<proteinExistence type="predicted"/>
<protein>
    <submittedName>
        <fullName evidence="1">Uncharacterized protein</fullName>
    </submittedName>
</protein>